<gene>
    <name evidence="1" type="ORF">OEV98_05370</name>
</gene>
<keyword evidence="1" id="KW-0489">Methyltransferase</keyword>
<keyword evidence="2" id="KW-1185">Reference proteome</keyword>
<keyword evidence="1" id="KW-0808">Transferase</keyword>
<dbReference type="Gene3D" id="3.40.50.2000">
    <property type="entry name" value="Glycogen Phosphorylase B"/>
    <property type="match status" value="1"/>
</dbReference>
<dbReference type="Gene3D" id="3.40.50.150">
    <property type="entry name" value="Vaccinia Virus protein VP39"/>
    <property type="match status" value="1"/>
</dbReference>
<dbReference type="AlphaFoldDB" id="A0AAE3IT50"/>
<organism evidence="1 2">
    <name type="scientific">Perspicuibacillus lycopersici</name>
    <dbReference type="NCBI Taxonomy" id="1325689"/>
    <lineage>
        <taxon>Bacteria</taxon>
        <taxon>Bacillati</taxon>
        <taxon>Bacillota</taxon>
        <taxon>Bacilli</taxon>
        <taxon>Bacillales</taxon>
        <taxon>Bacillaceae</taxon>
        <taxon>Perspicuibacillus</taxon>
    </lineage>
</organism>
<name>A0AAE3IT50_9BACI</name>
<dbReference type="Proteomes" id="UP001209318">
    <property type="component" value="Unassembled WGS sequence"/>
</dbReference>
<evidence type="ECO:0000313" key="2">
    <source>
        <dbReference type="Proteomes" id="UP001209318"/>
    </source>
</evidence>
<reference evidence="1" key="1">
    <citation type="submission" date="2022-10" db="EMBL/GenBank/DDBJ databases">
        <title>Description of Fervidibacillus gen. nov. in the family Fervidibacillaceae fam. nov. with two species, Fervidibacillus albus sp. nov., and Fervidibacillus halotolerans sp. nov., isolated from tidal flat sediments.</title>
        <authorList>
            <person name="Kwon K.K."/>
            <person name="Yang S.-H."/>
        </authorList>
    </citation>
    <scope>NUCLEOTIDE SEQUENCE</scope>
    <source>
        <strain evidence="1">JCM 19140</strain>
    </source>
</reference>
<dbReference type="GO" id="GO:0032259">
    <property type="term" value="P:methylation"/>
    <property type="evidence" value="ECO:0007669"/>
    <property type="project" value="UniProtKB-KW"/>
</dbReference>
<dbReference type="SUPFAM" id="SSF53335">
    <property type="entry name" value="S-adenosyl-L-methionine-dependent methyltransferases"/>
    <property type="match status" value="1"/>
</dbReference>
<proteinExistence type="predicted"/>
<dbReference type="RefSeq" id="WP_263072187.1">
    <property type="nucleotide sequence ID" value="NZ_JAOUSF010000002.1"/>
</dbReference>
<dbReference type="CDD" id="cd02440">
    <property type="entry name" value="AdoMet_MTases"/>
    <property type="match status" value="1"/>
</dbReference>
<protein>
    <submittedName>
        <fullName evidence="1">Methyltransferase domain-containing protein</fullName>
    </submittedName>
</protein>
<sequence length="846" mass="97207">MNIIILSSCRWSDMLQRPHHMARALAKLGNTVTFIEPAYRQVSMNKSDISETDILEINIKETKNIDGVYIYSPIQAINNIPVSTISYQLICQFLLPKNSENDNVIITYLPAYIHVITALDSAKYSLVYDCVDDHSDLTYSYWSSKNDIENEAILMDKADIILTTSSSLFLDKSIGRDNVYLSKNAVNTEDFILSSKDTEPDDIKNIPGPRIVYMGAIDKWFNTELFYKVIESNPDKSFILIGPQNGTIINKTYQNLYLLGPKKHAELKNYLKYMDVGIIPFRDDIDLIINCDPIKLYEYLTCGLPVVSTGLPDLCINNGFIATSNNHFEFSNSINEFLNVELDMQAINTFIANNTWSKRAKDLLSILNENKTNQAHKNEVINDMQQNWGTFLAENENPIIKSLYSLTYAESNIEKFLEDSKTAYEVKGDMFTLKQYVIALYLNNRIEDACNIVLTNPFVNDVNKAELKLQMNRGIDVLINIHLFYCIRKLELVLDLINYLPTNSEIYQLELANYYVEVGRIEDALNIYNNFRDVSMSENSPLFHTNLKAMLTRLGLHSDAQKSHFISIQLIDKLLNKDDRFTNWKNLFTETQVCDNCGEVNSTLVITRPDNQNIVSCTNCGLAYLEKIPVSSKLHKLYDFGYYTHSQVAGYNNDYFNEDKGYMFKPRLNWINNTTKTNKEKTILDIGCANGEFLSYAKESGWKTYGIEISSESYSIAKKLGIEVYNDELQNVKFPDNYFDCITLWDVVEHYISPKRELKEIFRILKPNGKLFISTPNHRKGIFNGENWFGYNASYEHLFYFEPSTLIDMLTSIGFKIDDSFTHDAGDWNFTNVRSVGHVLLLSARK</sequence>
<evidence type="ECO:0000313" key="1">
    <source>
        <dbReference type="EMBL" id="MCU9612979.1"/>
    </source>
</evidence>
<dbReference type="SUPFAM" id="SSF53756">
    <property type="entry name" value="UDP-Glycosyltransferase/glycogen phosphorylase"/>
    <property type="match status" value="1"/>
</dbReference>
<dbReference type="Gene3D" id="3.40.50.11010">
    <property type="match status" value="1"/>
</dbReference>
<dbReference type="PANTHER" id="PTHR43861:SF6">
    <property type="entry name" value="METHYLTRANSFERASE TYPE 11"/>
    <property type="match status" value="1"/>
</dbReference>
<comment type="caution">
    <text evidence="1">The sequence shown here is derived from an EMBL/GenBank/DDBJ whole genome shotgun (WGS) entry which is preliminary data.</text>
</comment>
<dbReference type="EMBL" id="JAOUSF010000002">
    <property type="protein sequence ID" value="MCU9612979.1"/>
    <property type="molecule type" value="Genomic_DNA"/>
</dbReference>
<dbReference type="GO" id="GO:0008168">
    <property type="term" value="F:methyltransferase activity"/>
    <property type="evidence" value="ECO:0007669"/>
    <property type="project" value="UniProtKB-KW"/>
</dbReference>
<dbReference type="PANTHER" id="PTHR43861">
    <property type="entry name" value="TRANS-ACONITATE 2-METHYLTRANSFERASE-RELATED"/>
    <property type="match status" value="1"/>
</dbReference>
<dbReference type="Pfam" id="PF13489">
    <property type="entry name" value="Methyltransf_23"/>
    <property type="match status" value="1"/>
</dbReference>
<dbReference type="Pfam" id="PF13692">
    <property type="entry name" value="Glyco_trans_1_4"/>
    <property type="match status" value="1"/>
</dbReference>
<dbReference type="InterPro" id="IPR029063">
    <property type="entry name" value="SAM-dependent_MTases_sf"/>
</dbReference>
<accession>A0AAE3IT50</accession>